<evidence type="ECO:0000256" key="3">
    <source>
        <dbReference type="HAMAP-Rule" id="MF_00245"/>
    </source>
</evidence>
<dbReference type="OrthoDB" id="6392at2"/>
<feature type="coiled-coil region" evidence="4">
    <location>
        <begin position="55"/>
        <end position="95"/>
    </location>
</feature>
<dbReference type="SUPFAM" id="SSF88659">
    <property type="entry name" value="Sigma3 and sigma4 domains of RNA polymerase sigma factors"/>
    <property type="match status" value="1"/>
</dbReference>
<name>A0A135L3R2_9BACI</name>
<evidence type="ECO:0000256" key="2">
    <source>
        <dbReference type="ARBA" id="ARBA00024764"/>
    </source>
</evidence>
<dbReference type="Pfam" id="PF04297">
    <property type="entry name" value="UPF0122"/>
    <property type="match status" value="1"/>
</dbReference>
<evidence type="ECO:0000256" key="1">
    <source>
        <dbReference type="ARBA" id="ARBA00008720"/>
    </source>
</evidence>
<dbReference type="PANTHER" id="PTHR40083">
    <property type="entry name" value="UPF0122 PROTEIN CBO2450/CLC_2298"/>
    <property type="match status" value="1"/>
</dbReference>
<sequence length="111" mass="13504">MLEKSTRLILLHDFYQDLLTEKQKQYMELYFQDDFSLGEIAEEFGISRQAVYEHIKRSENLLEEYEGKLQLLAKYEQRTKILEEMEQLIDRQEGEFLLQLKEKINLLRQID</sequence>
<comment type="function">
    <text evidence="2 3">Might take part in the signal recognition particle (SRP) pathway. This is inferred from the conservation of its genetic proximity to ftsY/ffh. May be a regulatory protein.</text>
</comment>
<dbReference type="RefSeq" id="WP_068724493.1">
    <property type="nucleotide sequence ID" value="NZ_LSKU01000001.1"/>
</dbReference>
<dbReference type="NCBIfam" id="NF001070">
    <property type="entry name" value="PRK00118.1-6"/>
    <property type="match status" value="1"/>
</dbReference>
<evidence type="ECO:0000313" key="6">
    <source>
        <dbReference type="Proteomes" id="UP000070352"/>
    </source>
</evidence>
<protein>
    <recommendedName>
        <fullName evidence="3">UPF0122 protein U473_06405</fullName>
    </recommendedName>
</protein>
<dbReference type="InterPro" id="IPR054831">
    <property type="entry name" value="UPF0122_fam_protein"/>
</dbReference>
<dbReference type="Gene3D" id="1.10.10.10">
    <property type="entry name" value="Winged helix-like DNA-binding domain superfamily/Winged helix DNA-binding domain"/>
    <property type="match status" value="1"/>
</dbReference>
<dbReference type="Proteomes" id="UP000070352">
    <property type="component" value="Unassembled WGS sequence"/>
</dbReference>
<dbReference type="EMBL" id="LSKU01000001">
    <property type="protein sequence ID" value="KXG43688.1"/>
    <property type="molecule type" value="Genomic_DNA"/>
</dbReference>
<organism evidence="5 6">
    <name type="scientific">Tepidibacillus decaturensis</name>
    <dbReference type="NCBI Taxonomy" id="1413211"/>
    <lineage>
        <taxon>Bacteria</taxon>
        <taxon>Bacillati</taxon>
        <taxon>Bacillota</taxon>
        <taxon>Bacilli</taxon>
        <taxon>Bacillales</taxon>
        <taxon>Bacillaceae</taxon>
        <taxon>Tepidibacillus</taxon>
    </lineage>
</organism>
<dbReference type="NCBIfam" id="NF045758">
    <property type="entry name" value="YlxM"/>
    <property type="match status" value="1"/>
</dbReference>
<dbReference type="InterPro" id="IPR007394">
    <property type="entry name" value="UPF0122"/>
</dbReference>
<reference evidence="5 6" key="1">
    <citation type="submission" date="2016-02" db="EMBL/GenBank/DDBJ databases">
        <title>Draft Genome for Tepidibacillus decaturensis nov. sp. Strain Z9, an Anaerobic, Moderately Thermophilic and Heterotrophic Bacterium from Deep Subsurface of the Illinois Basin, USA.</title>
        <authorList>
            <person name="Dong Y."/>
            <person name="Chang J.Y."/>
            <person name="Sanford R."/>
            <person name="Fouke B.W."/>
        </authorList>
    </citation>
    <scope>NUCLEOTIDE SEQUENCE [LARGE SCALE GENOMIC DNA]</scope>
    <source>
        <strain evidence="5 6">Z9</strain>
    </source>
</reference>
<comment type="similarity">
    <text evidence="1 3">Belongs to the UPF0122 family.</text>
</comment>
<accession>A0A135L3R2</accession>
<evidence type="ECO:0000313" key="5">
    <source>
        <dbReference type="EMBL" id="KXG43688.1"/>
    </source>
</evidence>
<dbReference type="PANTHER" id="PTHR40083:SF1">
    <property type="entry name" value="UPF0122 PROTEIN YLXM"/>
    <property type="match status" value="1"/>
</dbReference>
<gene>
    <name evidence="5" type="ORF">U473_06405</name>
</gene>
<evidence type="ECO:0000256" key="4">
    <source>
        <dbReference type="SAM" id="Coils"/>
    </source>
</evidence>
<dbReference type="InterPro" id="IPR036388">
    <property type="entry name" value="WH-like_DNA-bd_sf"/>
</dbReference>
<comment type="caution">
    <text evidence="5">The sequence shown here is derived from an EMBL/GenBank/DDBJ whole genome shotgun (WGS) entry which is preliminary data.</text>
</comment>
<dbReference type="HAMAP" id="MF_00245">
    <property type="entry name" value="UPF0122"/>
    <property type="match status" value="1"/>
</dbReference>
<proteinExistence type="inferred from homology"/>
<dbReference type="AlphaFoldDB" id="A0A135L3R2"/>
<dbReference type="STRING" id="1413211.U473_06405"/>
<dbReference type="InterPro" id="IPR013324">
    <property type="entry name" value="RNA_pol_sigma_r3/r4-like"/>
</dbReference>
<keyword evidence="6" id="KW-1185">Reference proteome</keyword>
<keyword evidence="4" id="KW-0175">Coiled coil</keyword>